<evidence type="ECO:0000256" key="3">
    <source>
        <dbReference type="ARBA" id="ARBA00023004"/>
    </source>
</evidence>
<dbReference type="Proteomes" id="UP001596547">
    <property type="component" value="Unassembled WGS sequence"/>
</dbReference>
<proteinExistence type="predicted"/>
<organism evidence="6 7">
    <name type="scientific">Halomarina halobia</name>
    <dbReference type="NCBI Taxonomy" id="3033386"/>
    <lineage>
        <taxon>Archaea</taxon>
        <taxon>Methanobacteriati</taxon>
        <taxon>Methanobacteriota</taxon>
        <taxon>Stenosarchaea group</taxon>
        <taxon>Halobacteria</taxon>
        <taxon>Halobacteriales</taxon>
        <taxon>Natronomonadaceae</taxon>
        <taxon>Halomarina</taxon>
    </lineage>
</organism>
<dbReference type="Pfam" id="PF00355">
    <property type="entry name" value="Rieske"/>
    <property type="match status" value="1"/>
</dbReference>
<evidence type="ECO:0000313" key="7">
    <source>
        <dbReference type="Proteomes" id="UP001596547"/>
    </source>
</evidence>
<dbReference type="PANTHER" id="PTHR21496">
    <property type="entry name" value="FERREDOXIN-RELATED"/>
    <property type="match status" value="1"/>
</dbReference>
<gene>
    <name evidence="6" type="ORF">ACFQPE_16080</name>
</gene>
<dbReference type="SUPFAM" id="SSF50022">
    <property type="entry name" value="ISP domain"/>
    <property type="match status" value="1"/>
</dbReference>
<reference evidence="6 7" key="1">
    <citation type="journal article" date="2019" name="Int. J. Syst. Evol. Microbiol.">
        <title>The Global Catalogue of Microorganisms (GCM) 10K type strain sequencing project: providing services to taxonomists for standard genome sequencing and annotation.</title>
        <authorList>
            <consortium name="The Broad Institute Genomics Platform"/>
            <consortium name="The Broad Institute Genome Sequencing Center for Infectious Disease"/>
            <person name="Wu L."/>
            <person name="Ma J."/>
        </authorList>
    </citation>
    <scope>NUCLEOTIDE SEQUENCE [LARGE SCALE GENOMIC DNA]</scope>
    <source>
        <strain evidence="6 7">PSR21</strain>
    </source>
</reference>
<dbReference type="GeneID" id="79317526"/>
<dbReference type="InterPro" id="IPR036922">
    <property type="entry name" value="Rieske_2Fe-2S_sf"/>
</dbReference>
<feature type="domain" description="Rieske" evidence="5">
    <location>
        <begin position="17"/>
        <end position="127"/>
    </location>
</feature>
<evidence type="ECO:0000256" key="2">
    <source>
        <dbReference type="ARBA" id="ARBA00022723"/>
    </source>
</evidence>
<evidence type="ECO:0000256" key="4">
    <source>
        <dbReference type="ARBA" id="ARBA00023014"/>
    </source>
</evidence>
<evidence type="ECO:0000259" key="5">
    <source>
        <dbReference type="PROSITE" id="PS51296"/>
    </source>
</evidence>
<dbReference type="Gene3D" id="2.102.10.10">
    <property type="entry name" value="Rieske [2Fe-2S] iron-sulphur domain"/>
    <property type="match status" value="1"/>
</dbReference>
<keyword evidence="1" id="KW-0001">2Fe-2S</keyword>
<accession>A0ABD6AD61</accession>
<dbReference type="GO" id="GO:0051537">
    <property type="term" value="F:2 iron, 2 sulfur cluster binding"/>
    <property type="evidence" value="ECO:0007669"/>
    <property type="project" value="UniProtKB-KW"/>
</dbReference>
<name>A0ABD6AD61_9EURY</name>
<keyword evidence="2" id="KW-0479">Metal-binding</keyword>
<evidence type="ECO:0000256" key="1">
    <source>
        <dbReference type="ARBA" id="ARBA00022714"/>
    </source>
</evidence>
<keyword evidence="7" id="KW-1185">Reference proteome</keyword>
<dbReference type="PROSITE" id="PS51296">
    <property type="entry name" value="RIESKE"/>
    <property type="match status" value="1"/>
</dbReference>
<sequence length="129" mass="14733">MTTKDADDTERSHGKRHHVIAAAALEDGERAIIEIEGREIAVFRIGDEFHALLNYCTHQGGPLCEGLVDGTLSMDENWELTYECEGEIVSCPWHGWEFEIKTGRHLSHSRYRIPTYETELDDGEVYVRV</sequence>
<protein>
    <submittedName>
        <fullName evidence="6">Rieske (2Fe-2S) protein</fullName>
    </submittedName>
</protein>
<dbReference type="InterPro" id="IPR017941">
    <property type="entry name" value="Rieske_2Fe-2S"/>
</dbReference>
<evidence type="ECO:0000313" key="6">
    <source>
        <dbReference type="EMBL" id="MFC7318300.1"/>
    </source>
</evidence>
<dbReference type="AlphaFoldDB" id="A0ABD6AD61"/>
<dbReference type="RefSeq" id="WP_276305909.1">
    <property type="nucleotide sequence ID" value="NZ_CP119993.1"/>
</dbReference>
<dbReference type="GO" id="GO:0046872">
    <property type="term" value="F:metal ion binding"/>
    <property type="evidence" value="ECO:0007669"/>
    <property type="project" value="UniProtKB-KW"/>
</dbReference>
<keyword evidence="4" id="KW-0411">Iron-sulfur</keyword>
<keyword evidence="3" id="KW-0408">Iron</keyword>
<comment type="caution">
    <text evidence="6">The sequence shown here is derived from an EMBL/GenBank/DDBJ whole genome shotgun (WGS) entry which is preliminary data.</text>
</comment>
<dbReference type="PANTHER" id="PTHR21496:SF23">
    <property type="entry name" value="3-PHENYLPROPIONATE_CINNAMIC ACID DIOXYGENASE FERREDOXIN SUBUNIT"/>
    <property type="match status" value="1"/>
</dbReference>
<dbReference type="EMBL" id="JBHTBF010000003">
    <property type="protein sequence ID" value="MFC7318300.1"/>
    <property type="molecule type" value="Genomic_DNA"/>
</dbReference>